<dbReference type="PANTHER" id="PTHR12875">
    <property type="entry name" value="GOLGI TO ER TRAFFIC PROTEIN 4 HOMOLOG"/>
    <property type="match status" value="1"/>
</dbReference>
<reference evidence="5" key="1">
    <citation type="submission" date="2021-05" db="EMBL/GenBank/DDBJ databases">
        <authorList>
            <person name="Alioto T."/>
            <person name="Alioto T."/>
            <person name="Gomez Garrido J."/>
        </authorList>
    </citation>
    <scope>NUCLEOTIDE SEQUENCE</scope>
</reference>
<evidence type="ECO:0000256" key="3">
    <source>
        <dbReference type="ARBA" id="ARBA00022448"/>
    </source>
</evidence>
<evidence type="ECO:0000256" key="1">
    <source>
        <dbReference type="ARBA" id="ARBA00004514"/>
    </source>
</evidence>
<dbReference type="EMBL" id="HBUF01372263">
    <property type="protein sequence ID" value="CAG6726756.1"/>
    <property type="molecule type" value="Transcribed_RNA"/>
</dbReference>
<proteinExistence type="inferred from homology"/>
<dbReference type="InterPro" id="IPR007317">
    <property type="entry name" value="GET4"/>
</dbReference>
<dbReference type="EMBL" id="HBUF01372264">
    <property type="protein sequence ID" value="CAG6726757.1"/>
    <property type="molecule type" value="Transcribed_RNA"/>
</dbReference>
<keyword evidence="4" id="KW-0963">Cytoplasm</keyword>
<dbReference type="AlphaFoldDB" id="A0A8D8S262"/>
<dbReference type="InterPro" id="IPR011990">
    <property type="entry name" value="TPR-like_helical_dom_sf"/>
</dbReference>
<evidence type="ECO:0000256" key="4">
    <source>
        <dbReference type="ARBA" id="ARBA00022490"/>
    </source>
</evidence>
<dbReference type="EMBL" id="HBUF01372262">
    <property type="protein sequence ID" value="CAG6726755.1"/>
    <property type="molecule type" value="Transcribed_RNA"/>
</dbReference>
<dbReference type="FunFam" id="1.25.40.10:FF:000060">
    <property type="entry name" value="Golgi to ER traffic protein 4 homolog"/>
    <property type="match status" value="1"/>
</dbReference>
<protein>
    <submittedName>
        <fullName evidence="5">Golgi to ER traffic protein 4 homolog</fullName>
    </submittedName>
</protein>
<dbReference type="EMBL" id="HBUF01535964">
    <property type="protein sequence ID" value="CAG6753332.1"/>
    <property type="molecule type" value="Transcribed_RNA"/>
</dbReference>
<dbReference type="EMBL" id="HBUF01200841">
    <property type="protein sequence ID" value="CAG6661854.1"/>
    <property type="molecule type" value="Transcribed_RNA"/>
</dbReference>
<dbReference type="EMBL" id="HBUF01024829">
    <property type="protein sequence ID" value="CAG6612540.1"/>
    <property type="molecule type" value="Transcribed_RNA"/>
</dbReference>
<dbReference type="Pfam" id="PF04190">
    <property type="entry name" value="GET4"/>
    <property type="match status" value="1"/>
</dbReference>
<dbReference type="PANTHER" id="PTHR12875:SF0">
    <property type="entry name" value="GOLGI TO ER TRAFFIC PROTEIN 4 HOMOLOG"/>
    <property type="match status" value="1"/>
</dbReference>
<comment type="similarity">
    <text evidence="2">Belongs to the GET4 family.</text>
</comment>
<dbReference type="GO" id="GO:0071818">
    <property type="term" value="C:BAT3 complex"/>
    <property type="evidence" value="ECO:0007669"/>
    <property type="project" value="TreeGrafter"/>
</dbReference>
<sequence length="331" mass="37456">MESSSAAPSPSSNSSGVSRVLNKLRNSVNDGNYYEAHQMYRTLYFRYLNQKKYADLLALLFDGAEIFFEKDQEASGIDLTQLIIDTLVKSGTEGNSDNQLFSKLTKLLGRIRPDNPQRGEIISSALKWSKSVNNVNNKQASGDPGLHECIANMFWRENNFVLARYHFLHSSDGRNFALMLIQVHRERGYANEIDLFIAQVVLQYLCLQNKVTAHQTFENYTTKHPNIRTSGPPYYLPLLNFIWFLLKVIETGKLVAFNTLCQQYQTSIKRDPAYADYLNKIGQLFFGIQPARPAAPVGGGFFGNILSSLMNNLEEGHDFDDEEDNEPTSLA</sequence>
<name>A0A8D8S262_9HEMI</name>
<keyword evidence="3" id="KW-0813">Transport</keyword>
<dbReference type="EMBL" id="HBUF01535966">
    <property type="protein sequence ID" value="CAG6753334.1"/>
    <property type="molecule type" value="Transcribed_RNA"/>
</dbReference>
<dbReference type="EMBL" id="HBUF01535965">
    <property type="protein sequence ID" value="CAG6753333.1"/>
    <property type="molecule type" value="Transcribed_RNA"/>
</dbReference>
<evidence type="ECO:0000313" key="5">
    <source>
        <dbReference type="EMBL" id="CAG6661854.1"/>
    </source>
</evidence>
<dbReference type="EMBL" id="HBUF01024828">
    <property type="protein sequence ID" value="CAG6612539.1"/>
    <property type="molecule type" value="Transcribed_RNA"/>
</dbReference>
<comment type="subcellular location">
    <subcellularLocation>
        <location evidence="1">Cytoplasm</location>
        <location evidence="1">Cytosol</location>
    </subcellularLocation>
</comment>
<dbReference type="EMBL" id="HBUF01024827">
    <property type="protein sequence ID" value="CAG6612538.1"/>
    <property type="molecule type" value="Transcribed_RNA"/>
</dbReference>
<dbReference type="GO" id="GO:0045048">
    <property type="term" value="P:protein insertion into ER membrane"/>
    <property type="evidence" value="ECO:0007669"/>
    <property type="project" value="InterPro"/>
</dbReference>
<evidence type="ECO:0000256" key="2">
    <source>
        <dbReference type="ARBA" id="ARBA00005351"/>
    </source>
</evidence>
<organism evidence="5">
    <name type="scientific">Cacopsylla melanoneura</name>
    <dbReference type="NCBI Taxonomy" id="428564"/>
    <lineage>
        <taxon>Eukaryota</taxon>
        <taxon>Metazoa</taxon>
        <taxon>Ecdysozoa</taxon>
        <taxon>Arthropoda</taxon>
        <taxon>Hexapoda</taxon>
        <taxon>Insecta</taxon>
        <taxon>Pterygota</taxon>
        <taxon>Neoptera</taxon>
        <taxon>Paraneoptera</taxon>
        <taxon>Hemiptera</taxon>
        <taxon>Sternorrhyncha</taxon>
        <taxon>Psylloidea</taxon>
        <taxon>Psyllidae</taxon>
        <taxon>Psyllinae</taxon>
        <taxon>Cacopsylla</taxon>
    </lineage>
</organism>
<dbReference type="Gene3D" id="1.25.40.10">
    <property type="entry name" value="Tetratricopeptide repeat domain"/>
    <property type="match status" value="1"/>
</dbReference>
<accession>A0A8D8S262</accession>